<evidence type="ECO:0000256" key="1">
    <source>
        <dbReference type="SAM" id="MobiDB-lite"/>
    </source>
</evidence>
<dbReference type="EMBL" id="CP031148">
    <property type="protein sequence ID" value="AXG09853.1"/>
    <property type="molecule type" value="Genomic_DNA"/>
</dbReference>
<evidence type="ECO:0000313" key="2">
    <source>
        <dbReference type="EMBL" id="AXG09853.1"/>
    </source>
</evidence>
<reference evidence="2 3" key="1">
    <citation type="submission" date="2018-07" db="EMBL/GenBank/DDBJ databases">
        <title>Genome sequences of Haloplanus sp. CBA1112.</title>
        <authorList>
            <person name="Kim Y.B."/>
            <person name="Roh S.W."/>
        </authorList>
    </citation>
    <scope>NUCLEOTIDE SEQUENCE [LARGE SCALE GENOMIC DNA]</scope>
    <source>
        <strain evidence="2 3">CBA1112</strain>
    </source>
</reference>
<organism evidence="2 3">
    <name type="scientific">Haloplanus rubicundus</name>
    <dbReference type="NCBI Taxonomy" id="1547898"/>
    <lineage>
        <taxon>Archaea</taxon>
        <taxon>Methanobacteriati</taxon>
        <taxon>Methanobacteriota</taxon>
        <taxon>Stenosarchaea group</taxon>
        <taxon>Halobacteria</taxon>
        <taxon>Halobacteriales</taxon>
        <taxon>Haloferacaceae</taxon>
        <taxon>Haloplanus</taxon>
    </lineage>
</organism>
<dbReference type="AlphaFoldDB" id="A0A345ECD1"/>
<dbReference type="NCBIfam" id="TIGR04088">
    <property type="entry name" value="cognate_SipW"/>
    <property type="match status" value="1"/>
</dbReference>
<accession>A0A345ECD1</accession>
<dbReference type="KEGG" id="haq:DU484_08335"/>
<sequence>MGIPSRGEHTMTDERFDISRRKALAALGTIGVASAGAGLGTSAYFSDQETFENNQLTAGTLDMGVSYSAHYSDWSDDEGEGVDVNMWDGPANTTGTANDLTDGYTGLPANDAWLIEVDDPAQFLENTETQSYNADTELVCEAGEAISQADDAPKPVIELGDVKPGDFGEVTFNFILCDNPGYVWLNGGLVSESENGVTEPEADDPDEMAGVVELLDVVKAAVWIDNGNNYQDGDEMIPSSYTGSLRDVLGMIEGSNGTPLPGNMNAEAGGGTGEQGCFSADEEHSIAFAWWVPVDHGNEIQSDSATFDLGLYTEQCRHNDGSGLNNEGLEDEVDDDEEDNNGT</sequence>
<gene>
    <name evidence="2" type="ORF">DU484_08335</name>
</gene>
<protein>
    <recommendedName>
        <fullName evidence="4">SipW-cognate class signal peptide</fullName>
    </recommendedName>
</protein>
<dbReference type="InterPro" id="IPR023833">
    <property type="entry name" value="Signal_pept_SipW-depend-type"/>
</dbReference>
<evidence type="ECO:0008006" key="4">
    <source>
        <dbReference type="Google" id="ProtNLM"/>
    </source>
</evidence>
<name>A0A345ECD1_9EURY</name>
<evidence type="ECO:0000313" key="3">
    <source>
        <dbReference type="Proteomes" id="UP000252985"/>
    </source>
</evidence>
<dbReference type="Proteomes" id="UP000252985">
    <property type="component" value="Chromosome"/>
</dbReference>
<feature type="region of interest" description="Disordered" evidence="1">
    <location>
        <begin position="319"/>
        <end position="343"/>
    </location>
</feature>
<feature type="compositionally biased region" description="Acidic residues" evidence="1">
    <location>
        <begin position="328"/>
        <end position="343"/>
    </location>
</feature>
<proteinExistence type="predicted"/>